<keyword evidence="4" id="KW-1185">Reference proteome</keyword>
<sequence length="1154" mass="130280">MAPAVEASTERTATPATGEPASPKVEDRGLNATESSWRRYPDVVTQPGDEPSIVRQTTDASTSKATNQADEQDEGAVDGDVKIEVQDTDKPVVPPLLTPEASSHSHDDPPEVADEENPKSPLSPRGPRSPRSPRRHWRRRYSLSPPRSRSPPYFEAVAMPLVIRQGEGAEVGKKKGETDDKKPEGDDGTDARGAEGEDGVRANDKEASKPDSSDDAQPEKAEPKEHGVQWEAEVYDSEKFVSDNTTVVKYVDWDSLEPSKEQHMKSKSSKGAAKASDGDEPEWNEPVVVMRYVVAAHMPWLDVEYAQKEEDSAEGCVACAQRKKRLGARQKTGRIFNEDRIPKTLMEHDIRYWSKPNLVIKSPHLYQELSEIIDHYPGQFSKLYTHNVTNDWERAYVWPYSNLLRYYEKIEEILATPIPTAEELQAREEKNEETKPGNKIDTSVPFRRSPKLARRHLEVLHGLLKPMYDEKIAKYKQHLAEGNIKWHWEALGFLLRPGTVVYIKDRWTPWCVGVVDVALVQHQGTIGSVTMQWEISVWVLSSDGNRVGRCLVDDKYIEEYHEAKDVTTELDICPVDLWDKTHGTHRREQAIGRGRLLYKALKRGYIVAQYTADEKERAGETGYAGRVVVDHRRGQDMVRGLQLKKIGLVPSEKDLYDKYDGVFVHKAWVWGPQHNVLNEDTSYGSASYGRSDPLDPDQDNDPSRGRYDPVEAPLRRPLVIRRTVPLVAEQVTRSSVRQPPTEWTPAQDAKAMKTLGDEQLMLLYPLTFAFSLKAKEWIELDASRLEEVKKSDRSYESLVLSDDSKKMIQAVVRRLERQETETTWSADFVAGKGSGGIILLHGPPGVGKTFTVEAIAEKLDSPLLALTVADIGTQETMIERKLLQWFTWAEMWKAVLLIDEADIFLERRHTRDLTRNGLVSAFLRRAEYFDGLLFLTTNRVGHIDDAFISRVQVPVLYQHLTGDQLAKIWEHFFSKLELEMRQLQAKEKKNALALERTASTASTNPDANSETSKPPLKQRAIWVNPPAKKWVINEFKKGNYPGLNGRDIRNALQAAITLADYDAHADQTGGDEDDNTVMVDITHFSDVLEMSCNFRNYISGIRNADEPERAHHRGDRPYDGTGYGTRQQSPENSPSLGRLKMGSASSNKFAGGNR</sequence>
<dbReference type="InterPro" id="IPR056599">
    <property type="entry name" value="AAA_lid_fung"/>
</dbReference>
<dbReference type="Pfam" id="PF22942">
    <property type="entry name" value="DUF7025"/>
    <property type="match status" value="1"/>
</dbReference>
<feature type="compositionally biased region" description="Basic residues" evidence="1">
    <location>
        <begin position="131"/>
        <end position="141"/>
    </location>
</feature>
<dbReference type="GO" id="GO:0005524">
    <property type="term" value="F:ATP binding"/>
    <property type="evidence" value="ECO:0007669"/>
    <property type="project" value="InterPro"/>
</dbReference>
<dbReference type="PANTHER" id="PTHR46411:SF4">
    <property type="entry name" value="AAA+ ATPASE DOMAIN-CONTAINING PROTEIN"/>
    <property type="match status" value="1"/>
</dbReference>
<feature type="region of interest" description="Disordered" evidence="1">
    <location>
        <begin position="1"/>
        <end position="232"/>
    </location>
</feature>
<dbReference type="CDD" id="cd19481">
    <property type="entry name" value="RecA-like_protease"/>
    <property type="match status" value="1"/>
</dbReference>
<dbReference type="InterPro" id="IPR027417">
    <property type="entry name" value="P-loop_NTPase"/>
</dbReference>
<feature type="compositionally biased region" description="Polar residues" evidence="1">
    <location>
        <begin position="54"/>
        <end position="69"/>
    </location>
</feature>
<reference evidence="3 4" key="1">
    <citation type="submission" date="2015-06" db="EMBL/GenBank/DDBJ databases">
        <title>Draft genome of the ant-associated black yeast Phialophora attae CBS 131958.</title>
        <authorList>
            <person name="Moreno L.F."/>
            <person name="Stielow B.J."/>
            <person name="de Hoog S."/>
            <person name="Vicente V.A."/>
            <person name="Weiss V.A."/>
            <person name="de Vries M."/>
            <person name="Cruz L.M."/>
            <person name="Souza E.M."/>
        </authorList>
    </citation>
    <scope>NUCLEOTIDE SEQUENCE [LARGE SCALE GENOMIC DNA]</scope>
    <source>
        <strain evidence="3 4">CBS 131958</strain>
    </source>
</reference>
<dbReference type="PANTHER" id="PTHR46411">
    <property type="entry name" value="FAMILY ATPASE, PUTATIVE-RELATED"/>
    <property type="match status" value="1"/>
</dbReference>
<protein>
    <recommendedName>
        <fullName evidence="2">AAA+ ATPase domain-containing protein</fullName>
    </recommendedName>
</protein>
<dbReference type="InterPro" id="IPR054289">
    <property type="entry name" value="DUF7025"/>
</dbReference>
<dbReference type="InterPro" id="IPR003959">
    <property type="entry name" value="ATPase_AAA_core"/>
</dbReference>
<dbReference type="GO" id="GO:0016887">
    <property type="term" value="F:ATP hydrolysis activity"/>
    <property type="evidence" value="ECO:0007669"/>
    <property type="project" value="InterPro"/>
</dbReference>
<dbReference type="Pfam" id="PF23232">
    <property type="entry name" value="AAA_lid_13"/>
    <property type="match status" value="1"/>
</dbReference>
<organism evidence="3 4">
    <name type="scientific">Cyphellophora attinorum</name>
    <dbReference type="NCBI Taxonomy" id="1664694"/>
    <lineage>
        <taxon>Eukaryota</taxon>
        <taxon>Fungi</taxon>
        <taxon>Dikarya</taxon>
        <taxon>Ascomycota</taxon>
        <taxon>Pezizomycotina</taxon>
        <taxon>Eurotiomycetes</taxon>
        <taxon>Chaetothyriomycetidae</taxon>
        <taxon>Chaetothyriales</taxon>
        <taxon>Cyphellophoraceae</taxon>
        <taxon>Cyphellophora</taxon>
    </lineage>
</organism>
<dbReference type="InterPro" id="IPR003593">
    <property type="entry name" value="AAA+_ATPase"/>
</dbReference>
<dbReference type="RefSeq" id="XP_018004682.1">
    <property type="nucleotide sequence ID" value="XM_018149246.1"/>
</dbReference>
<dbReference type="Pfam" id="PF00004">
    <property type="entry name" value="AAA"/>
    <property type="match status" value="1"/>
</dbReference>
<dbReference type="AlphaFoldDB" id="A0A0N0NRD9"/>
<gene>
    <name evidence="3" type="ORF">AB675_8771</name>
</gene>
<dbReference type="SUPFAM" id="SSF52540">
    <property type="entry name" value="P-loop containing nucleoside triphosphate hydrolases"/>
    <property type="match status" value="1"/>
</dbReference>
<dbReference type="STRING" id="1664694.A0A0N0NRD9"/>
<comment type="caution">
    <text evidence="3">The sequence shown here is derived from an EMBL/GenBank/DDBJ whole genome shotgun (WGS) entry which is preliminary data.</text>
</comment>
<dbReference type="Proteomes" id="UP000038010">
    <property type="component" value="Unassembled WGS sequence"/>
</dbReference>
<feature type="region of interest" description="Disordered" evidence="1">
    <location>
        <begin position="996"/>
        <end position="1018"/>
    </location>
</feature>
<accession>A0A0N0NRD9</accession>
<feature type="compositionally biased region" description="Basic and acidic residues" evidence="1">
    <location>
        <begin position="170"/>
        <end position="228"/>
    </location>
</feature>
<dbReference type="VEuPathDB" id="FungiDB:AB675_8771"/>
<feature type="domain" description="AAA+ ATPase" evidence="2">
    <location>
        <begin position="834"/>
        <end position="959"/>
    </location>
</feature>
<feature type="compositionally biased region" description="Basic and acidic residues" evidence="1">
    <location>
        <begin position="79"/>
        <end position="90"/>
    </location>
</feature>
<dbReference type="Gene3D" id="3.40.50.300">
    <property type="entry name" value="P-loop containing nucleotide triphosphate hydrolases"/>
    <property type="match status" value="1"/>
</dbReference>
<feature type="compositionally biased region" description="Polar residues" evidence="1">
    <location>
        <begin position="1124"/>
        <end position="1135"/>
    </location>
</feature>
<proteinExistence type="predicted"/>
<dbReference type="SMART" id="SM00382">
    <property type="entry name" value="AAA"/>
    <property type="match status" value="1"/>
</dbReference>
<feature type="region of interest" description="Disordered" evidence="1">
    <location>
        <begin position="258"/>
        <end position="281"/>
    </location>
</feature>
<name>A0A0N0NRD9_9EURO</name>
<evidence type="ECO:0000313" key="3">
    <source>
        <dbReference type="EMBL" id="KPI44719.1"/>
    </source>
</evidence>
<evidence type="ECO:0000313" key="4">
    <source>
        <dbReference type="Proteomes" id="UP000038010"/>
    </source>
</evidence>
<evidence type="ECO:0000256" key="1">
    <source>
        <dbReference type="SAM" id="MobiDB-lite"/>
    </source>
</evidence>
<dbReference type="EMBL" id="LFJN01000003">
    <property type="protein sequence ID" value="KPI44719.1"/>
    <property type="molecule type" value="Genomic_DNA"/>
</dbReference>
<feature type="compositionally biased region" description="Low complexity" evidence="1">
    <location>
        <begin position="142"/>
        <end position="153"/>
    </location>
</feature>
<dbReference type="OrthoDB" id="10042665at2759"/>
<evidence type="ECO:0000259" key="2">
    <source>
        <dbReference type="SMART" id="SM00382"/>
    </source>
</evidence>
<feature type="compositionally biased region" description="Polar residues" evidence="1">
    <location>
        <begin position="997"/>
        <end position="1012"/>
    </location>
</feature>
<feature type="region of interest" description="Disordered" evidence="1">
    <location>
        <begin position="1105"/>
        <end position="1154"/>
    </location>
</feature>
<feature type="region of interest" description="Disordered" evidence="1">
    <location>
        <begin position="681"/>
        <end position="710"/>
    </location>
</feature>
<dbReference type="GeneID" id="28741126"/>